<dbReference type="Gene3D" id="3.30.160.60">
    <property type="entry name" value="Classic Zinc Finger"/>
    <property type="match status" value="4"/>
</dbReference>
<dbReference type="SMART" id="SM00349">
    <property type="entry name" value="KRAB"/>
    <property type="match status" value="1"/>
</dbReference>
<evidence type="ECO:0000256" key="9">
    <source>
        <dbReference type="ARBA" id="ARBA00023163"/>
    </source>
</evidence>
<evidence type="ECO:0000259" key="15">
    <source>
        <dbReference type="PROSITE" id="PS50806"/>
    </source>
</evidence>
<feature type="domain" description="KRAB-related" evidence="15">
    <location>
        <begin position="220"/>
        <end position="284"/>
    </location>
</feature>
<keyword evidence="5 11" id="KW-0863">Zinc-finger</keyword>
<feature type="compositionally biased region" description="Basic and acidic residues" evidence="12">
    <location>
        <begin position="290"/>
        <end position="305"/>
    </location>
</feature>
<keyword evidence="3" id="KW-0479">Metal-binding</keyword>
<comment type="function">
    <text evidence="1">May be involved in transcriptional regulation.</text>
</comment>
<feature type="domain" description="C2H2-type" evidence="13">
    <location>
        <begin position="462"/>
        <end position="489"/>
    </location>
</feature>
<dbReference type="OrthoDB" id="654211at2759"/>
<evidence type="ECO:0000256" key="4">
    <source>
        <dbReference type="ARBA" id="ARBA00022737"/>
    </source>
</evidence>
<feature type="domain" description="KRAB" evidence="14">
    <location>
        <begin position="223"/>
        <end position="294"/>
    </location>
</feature>
<dbReference type="CDD" id="cd07765">
    <property type="entry name" value="KRAB_A-box"/>
    <property type="match status" value="1"/>
</dbReference>
<evidence type="ECO:0000256" key="8">
    <source>
        <dbReference type="ARBA" id="ARBA00023125"/>
    </source>
</evidence>
<evidence type="ECO:0000313" key="17">
    <source>
        <dbReference type="RefSeq" id="XP_023389563.1"/>
    </source>
</evidence>
<feature type="compositionally biased region" description="Basic residues" evidence="12">
    <location>
        <begin position="413"/>
        <end position="429"/>
    </location>
</feature>
<dbReference type="PROSITE" id="PS00028">
    <property type="entry name" value="ZINC_FINGER_C2H2_1"/>
    <property type="match status" value="4"/>
</dbReference>
<keyword evidence="9" id="KW-0804">Transcription</keyword>
<organism evidence="16 17">
    <name type="scientific">Pteropus vampyrus</name>
    <name type="common">Large flying fox</name>
    <dbReference type="NCBI Taxonomy" id="132908"/>
    <lineage>
        <taxon>Eukaryota</taxon>
        <taxon>Metazoa</taxon>
        <taxon>Chordata</taxon>
        <taxon>Craniata</taxon>
        <taxon>Vertebrata</taxon>
        <taxon>Euteleostomi</taxon>
        <taxon>Mammalia</taxon>
        <taxon>Eutheria</taxon>
        <taxon>Laurasiatheria</taxon>
        <taxon>Chiroptera</taxon>
        <taxon>Yinpterochiroptera</taxon>
        <taxon>Pteropodoidea</taxon>
        <taxon>Pteropodidae</taxon>
        <taxon>Pteropodinae</taxon>
        <taxon>Pteropus</taxon>
    </lineage>
</organism>
<evidence type="ECO:0000256" key="1">
    <source>
        <dbReference type="ARBA" id="ARBA00003767"/>
    </source>
</evidence>
<feature type="region of interest" description="Disordered" evidence="12">
    <location>
        <begin position="279"/>
        <end position="451"/>
    </location>
</feature>
<evidence type="ECO:0000256" key="6">
    <source>
        <dbReference type="ARBA" id="ARBA00022833"/>
    </source>
</evidence>
<dbReference type="InterPro" id="IPR036236">
    <property type="entry name" value="Znf_C2H2_sf"/>
</dbReference>
<feature type="compositionally biased region" description="Basic and acidic residues" evidence="12">
    <location>
        <begin position="315"/>
        <end position="329"/>
    </location>
</feature>
<dbReference type="PANTHER" id="PTHR24381:SF269">
    <property type="entry name" value="ZINC FINGER PROTEIN 398"/>
    <property type="match status" value="1"/>
</dbReference>
<dbReference type="InterPro" id="IPR003655">
    <property type="entry name" value="aKRAB"/>
</dbReference>
<dbReference type="GeneID" id="105295717"/>
<feature type="region of interest" description="Disordered" evidence="12">
    <location>
        <begin position="630"/>
        <end position="658"/>
    </location>
</feature>
<evidence type="ECO:0000256" key="11">
    <source>
        <dbReference type="PROSITE-ProRule" id="PRU00042"/>
    </source>
</evidence>
<dbReference type="GO" id="GO:0000981">
    <property type="term" value="F:DNA-binding transcription factor activity, RNA polymerase II-specific"/>
    <property type="evidence" value="ECO:0007669"/>
    <property type="project" value="TreeGrafter"/>
</dbReference>
<feature type="region of interest" description="Disordered" evidence="12">
    <location>
        <begin position="484"/>
        <end position="505"/>
    </location>
</feature>
<dbReference type="AlphaFoldDB" id="A0A6P6CQI5"/>
<dbReference type="FunFam" id="3.30.160.60:FF:000363">
    <property type="entry name" value="Zinc finger protein 239"/>
    <property type="match status" value="1"/>
</dbReference>
<feature type="compositionally biased region" description="Basic and acidic residues" evidence="12">
    <location>
        <begin position="88"/>
        <end position="99"/>
    </location>
</feature>
<dbReference type="GO" id="GO:0008270">
    <property type="term" value="F:zinc ion binding"/>
    <property type="evidence" value="ECO:0007669"/>
    <property type="project" value="UniProtKB-KW"/>
</dbReference>
<feature type="domain" description="C2H2-type" evidence="13">
    <location>
        <begin position="548"/>
        <end position="575"/>
    </location>
</feature>
<keyword evidence="16" id="KW-1185">Reference proteome</keyword>
<dbReference type="PROSITE" id="PS50805">
    <property type="entry name" value="KRAB"/>
    <property type="match status" value="1"/>
</dbReference>
<evidence type="ECO:0000256" key="5">
    <source>
        <dbReference type="ARBA" id="ARBA00022771"/>
    </source>
</evidence>
<dbReference type="PROSITE" id="PS50157">
    <property type="entry name" value="ZINC_FINGER_C2H2_2"/>
    <property type="match status" value="4"/>
</dbReference>
<dbReference type="PROSITE" id="PS50806">
    <property type="entry name" value="KRAB_RELATED"/>
    <property type="match status" value="1"/>
</dbReference>
<feature type="compositionally biased region" description="Low complexity" evidence="12">
    <location>
        <begin position="398"/>
        <end position="409"/>
    </location>
</feature>
<accession>A0A6P6CQI5</accession>
<dbReference type="InterPro" id="IPR001909">
    <property type="entry name" value="KRAB"/>
</dbReference>
<keyword evidence="6" id="KW-0862">Zinc</keyword>
<feature type="region of interest" description="Disordered" evidence="12">
    <location>
        <begin position="82"/>
        <end position="111"/>
    </location>
</feature>
<keyword evidence="7" id="KW-0805">Transcription regulation</keyword>
<name>A0A6P6CQI5_PTEVA</name>
<dbReference type="SUPFAM" id="SSF57667">
    <property type="entry name" value="beta-beta-alpha zinc fingers"/>
    <property type="match status" value="3"/>
</dbReference>
<protein>
    <submittedName>
        <fullName evidence="17">Zinc finger protein 777 isoform X3</fullName>
    </submittedName>
</protein>
<dbReference type="RefSeq" id="XP_023389563.1">
    <property type="nucleotide sequence ID" value="XM_023533795.1"/>
</dbReference>
<dbReference type="Pfam" id="PF01352">
    <property type="entry name" value="KRAB"/>
    <property type="match status" value="1"/>
</dbReference>
<comment type="subcellular location">
    <subcellularLocation>
        <location evidence="2">Nucleus</location>
    </subcellularLocation>
</comment>
<keyword evidence="8" id="KW-0238">DNA-binding</keyword>
<dbReference type="Gene3D" id="6.10.140.140">
    <property type="match status" value="1"/>
</dbReference>
<proteinExistence type="predicted"/>
<dbReference type="FunFam" id="3.30.160.60:FF:000624">
    <property type="entry name" value="zinc finger protein 697"/>
    <property type="match status" value="1"/>
</dbReference>
<dbReference type="SMART" id="SM00355">
    <property type="entry name" value="ZnF_C2H2"/>
    <property type="match status" value="4"/>
</dbReference>
<dbReference type="InterPro" id="IPR036051">
    <property type="entry name" value="KRAB_dom_sf"/>
</dbReference>
<keyword evidence="10" id="KW-0539">Nucleus</keyword>
<sequence>MPSRRSPSCRTGAQWECRARRKSGWSPSWLRRAALPQCTLCQHGAGGRFEEGPKVPRGPARSPRGIKWGPAVEGRLAAMAESAPTRAPEMDKQMGDEKPSTPSASPQLPAEKNSYLYSTEITLWTVVAAIQALEKKVDSCLARLLTLEGRTGTAEKKLADCEKTTLEFGNQLEGKWAVLGTLLQEYGLLQRRLENMENLLRNRNFWVLRLPPGSKGEVPKVPVTFDDVAVYFSELEWGKLDEWQKELYKHVMRGNYEMLVSLDYAISKPDILTRMERGEEPCPEGLWGQEEGKESEAARPRRLGPEHIASPASPVRKEPQERQPPEHQHQQALRGFSPAGPPASTSTSVLSSVKEEEEVSERESPASPLKDIQPSMGPGGGGGVVIKTEAQSEDESSQEQLLLGESPSQTKSRTPKGPKRRTGGPRRLHAQGVARVRAGDPRPAGAVGEPPRILPRRRERTFPCPDCGQSFRLKINLTIHQRTHVEEEHRGARGSSPTGWGEAHSTLEPGEVVVPGPVIRWLPEEPEDHRSLAGRSFVGRRPAATKVYHCSECLRFFQQRKSLLLHQRLHTGNSQGWPACPYCGKAFRRPSDLFRHQRIHTGERPYQCPQCGRTFNRNHHLAIHMQTHTRGQAGPHFPASSARPGSPPGPWPSHTAEG</sequence>
<evidence type="ECO:0000256" key="7">
    <source>
        <dbReference type="ARBA" id="ARBA00023015"/>
    </source>
</evidence>
<gene>
    <name evidence="17" type="primary">LOC105295717</name>
</gene>
<dbReference type="Proteomes" id="UP000515202">
    <property type="component" value="Unplaced"/>
</dbReference>
<dbReference type="GO" id="GO:0042802">
    <property type="term" value="F:identical protein binding"/>
    <property type="evidence" value="ECO:0007669"/>
    <property type="project" value="UniProtKB-ARBA"/>
</dbReference>
<dbReference type="PANTHER" id="PTHR24381">
    <property type="entry name" value="ZINC FINGER PROTEIN"/>
    <property type="match status" value="1"/>
</dbReference>
<evidence type="ECO:0000256" key="2">
    <source>
        <dbReference type="ARBA" id="ARBA00004123"/>
    </source>
</evidence>
<keyword evidence="4" id="KW-0677">Repeat</keyword>
<dbReference type="GO" id="GO:0000977">
    <property type="term" value="F:RNA polymerase II transcription regulatory region sequence-specific DNA binding"/>
    <property type="evidence" value="ECO:0007669"/>
    <property type="project" value="TreeGrafter"/>
</dbReference>
<dbReference type="GO" id="GO:0005634">
    <property type="term" value="C:nucleus"/>
    <property type="evidence" value="ECO:0007669"/>
    <property type="project" value="UniProtKB-SubCell"/>
</dbReference>
<dbReference type="SUPFAM" id="SSF109640">
    <property type="entry name" value="KRAB domain (Kruppel-associated box)"/>
    <property type="match status" value="1"/>
</dbReference>
<feature type="region of interest" description="Disordered" evidence="12">
    <location>
        <begin position="45"/>
        <end position="67"/>
    </location>
</feature>
<dbReference type="InterPro" id="IPR013087">
    <property type="entry name" value="Znf_C2H2_type"/>
</dbReference>
<dbReference type="Pfam" id="PF00096">
    <property type="entry name" value="zf-C2H2"/>
    <property type="match status" value="3"/>
</dbReference>
<feature type="domain" description="C2H2-type" evidence="13">
    <location>
        <begin position="578"/>
        <end position="605"/>
    </location>
</feature>
<feature type="domain" description="C2H2-type" evidence="13">
    <location>
        <begin position="606"/>
        <end position="633"/>
    </location>
</feature>
<evidence type="ECO:0000259" key="14">
    <source>
        <dbReference type="PROSITE" id="PS50805"/>
    </source>
</evidence>
<evidence type="ECO:0000256" key="10">
    <source>
        <dbReference type="ARBA" id="ARBA00023242"/>
    </source>
</evidence>
<dbReference type="FunFam" id="3.30.160.60:FF:000496">
    <property type="entry name" value="Zinc finger with KRAB and SCAN domains 1"/>
    <property type="match status" value="1"/>
</dbReference>
<evidence type="ECO:0000256" key="12">
    <source>
        <dbReference type="SAM" id="MobiDB-lite"/>
    </source>
</evidence>
<reference evidence="17" key="1">
    <citation type="submission" date="2025-08" db="UniProtKB">
        <authorList>
            <consortium name="RefSeq"/>
        </authorList>
    </citation>
    <scope>IDENTIFICATION</scope>
    <source>
        <tissue evidence="17">Kidney</tissue>
    </source>
</reference>
<evidence type="ECO:0000256" key="3">
    <source>
        <dbReference type="ARBA" id="ARBA00022723"/>
    </source>
</evidence>
<evidence type="ECO:0000259" key="13">
    <source>
        <dbReference type="PROSITE" id="PS50157"/>
    </source>
</evidence>
<feature type="compositionally biased region" description="Low complexity" evidence="12">
    <location>
        <begin position="342"/>
        <end position="352"/>
    </location>
</feature>
<evidence type="ECO:0000313" key="16">
    <source>
        <dbReference type="Proteomes" id="UP000515202"/>
    </source>
</evidence>